<sequence>MNQAIQFPDRERWDEVLQAICFPVLVNGFQQECLIGIEQLQLHYGNVSPEQFLTLFRENRWDFEEMFEKLVRDNEYDDQGYFSLS</sequence>
<dbReference type="Proteomes" id="UP000245138">
    <property type="component" value="Unassembled WGS sequence"/>
</dbReference>
<dbReference type="InterPro" id="IPR009962">
    <property type="entry name" value="DUF1488"/>
</dbReference>
<keyword evidence="2" id="KW-1185">Reference proteome</keyword>
<dbReference type="InterPro" id="IPR036692">
    <property type="entry name" value="Shew3726-like_sf"/>
</dbReference>
<dbReference type="OrthoDB" id="6465020at2"/>
<dbReference type="Gene3D" id="3.30.160.140">
    <property type="entry name" value="Shew3726-like"/>
    <property type="match status" value="1"/>
</dbReference>
<comment type="caution">
    <text evidence="1">The sequence shown here is derived from an EMBL/GenBank/DDBJ whole genome shotgun (WGS) entry which is preliminary data.</text>
</comment>
<organism evidence="1 2">
    <name type="scientific">Brenneria roseae subsp. americana</name>
    <dbReference type="NCBI Taxonomy" id="1508507"/>
    <lineage>
        <taxon>Bacteria</taxon>
        <taxon>Pseudomonadati</taxon>
        <taxon>Pseudomonadota</taxon>
        <taxon>Gammaproteobacteria</taxon>
        <taxon>Enterobacterales</taxon>
        <taxon>Pectobacteriaceae</taxon>
        <taxon>Brenneria</taxon>
    </lineage>
</organism>
<dbReference type="Pfam" id="PF07369">
    <property type="entry name" value="DUF1488"/>
    <property type="match status" value="1"/>
</dbReference>
<evidence type="ECO:0000313" key="1">
    <source>
        <dbReference type="EMBL" id="PWC09393.1"/>
    </source>
</evidence>
<reference evidence="1 2" key="1">
    <citation type="submission" date="2018-04" db="EMBL/GenBank/DDBJ databases">
        <title>Brenneria corticis sp.nov.</title>
        <authorList>
            <person name="Li Y."/>
        </authorList>
    </citation>
    <scope>NUCLEOTIDE SEQUENCE [LARGE SCALE GENOMIC DNA]</scope>
    <source>
        <strain evidence="1 2">LMG 27715</strain>
    </source>
</reference>
<dbReference type="SUPFAM" id="SSF160272">
    <property type="entry name" value="Shew3726-like"/>
    <property type="match status" value="1"/>
</dbReference>
<protein>
    <submittedName>
        <fullName evidence="1">DUF1488 domain-containing protein</fullName>
    </submittedName>
</protein>
<dbReference type="EMBL" id="QDKJ01000025">
    <property type="protein sequence ID" value="PWC09393.1"/>
    <property type="molecule type" value="Genomic_DNA"/>
</dbReference>
<dbReference type="RefSeq" id="WP_109491475.1">
    <property type="nucleotide sequence ID" value="NZ_QDKJ01000025.1"/>
</dbReference>
<name>A0A2U1TJ04_9GAMM</name>
<proteinExistence type="predicted"/>
<dbReference type="AlphaFoldDB" id="A0A2U1TJ04"/>
<evidence type="ECO:0000313" key="2">
    <source>
        <dbReference type="Proteomes" id="UP000245138"/>
    </source>
</evidence>
<accession>A0A2U1TJ04</accession>
<gene>
    <name evidence="1" type="ORF">B4923_20140</name>
</gene>